<proteinExistence type="predicted"/>
<dbReference type="Proteomes" id="UP001510562">
    <property type="component" value="Chromosome"/>
</dbReference>
<name>A0ACA7UQK6_CLODI</name>
<organism evidence="1 2">
    <name type="scientific">Clostridioides difficile ATCC 9689 = DSM 1296</name>
    <dbReference type="NCBI Taxonomy" id="1121308"/>
    <lineage>
        <taxon>Bacteria</taxon>
        <taxon>Bacillati</taxon>
        <taxon>Bacillota</taxon>
        <taxon>Clostridia</taxon>
        <taxon>Peptostreptococcales</taxon>
        <taxon>Peptostreptococcaceae</taxon>
        <taxon>Clostridioides</taxon>
    </lineage>
</organism>
<accession>A0ACA7UQK6</accession>
<sequence length="522" mass="62116">MSKDVKENISNEQKDLNKINLIYHIIYDNDRFKMITRKYFEIFRLKGMSAEEISLKFEEFLYSLISDKFKKINTVNDVKKLRNQENSSSLKLKKRWSDMTLDSLSEDTKSSRKKSSKYLKKELEIVESEYLKNGRIISAGVKNPKELKEQRKDFLDEWKSSSNYNICDYPYLQELSTSKINSAFIHDILMCITEVLKDDYDFDINKIAIKTPPHISPGIFLPFTKGKRYSHLNVKKNENEYMSDDYSAKNLSGKQMNFFYKFSIGQDENIENLKLELINPDTEKRALPKIYLDKQDLEIIRFVYTYSHMNSFSFYLGDLVKYLGLSDGKKNYINIKNRLLKLPYYTFYSNQTNDKGELKYEISFNLFSSTTIVNDENNNNRELVKITKSFIEEVERVNTDIMYRNELEKLQLTQSINLAYFLEGRRSFLISCGEDIKNKSFRYDIEDLKFDVHLNKSKTVKQNMEYLELGFNEIKENQFIIKDYKRGNSYFDVYFYEDFEKRKRLINNTILSLPDYMIENKS</sequence>
<keyword evidence="2" id="KW-1185">Reference proteome</keyword>
<reference evidence="1 2" key="1">
    <citation type="journal article" date="2015" name="Genome Announc.">
        <title>Complete Genome Sequence of the Novel Temperate Clostridium difficile Phage phiCDIF1296T.</title>
        <authorList>
            <person name="Wittmann J."/>
            <person name="Riedel T."/>
            <person name="Bunk B."/>
            <person name="Sproer C."/>
            <person name="Gronow S."/>
            <person name="Overmann J."/>
        </authorList>
    </citation>
    <scope>NUCLEOTIDE SEQUENCE [LARGE SCALE GENOMIC DNA]</scope>
    <source>
        <strain evidence="2">ATCC 9689 / DSM 1296 / BCRC 10642 / JCM 1296 / NCIMB 10666 / NCTC 11209 / 90556-M6S</strain>
    </source>
</reference>
<gene>
    <name evidence="1" type="ORF">CDIF1296T_phi143</name>
</gene>
<evidence type="ECO:0000313" key="1">
    <source>
        <dbReference type="EMBL" id="AKP44817.1"/>
    </source>
</evidence>
<protein>
    <submittedName>
        <fullName evidence="1">Uncharacterized protein</fullName>
    </submittedName>
</protein>
<evidence type="ECO:0000313" key="2">
    <source>
        <dbReference type="Proteomes" id="UP001510562"/>
    </source>
</evidence>
<dbReference type="EMBL" id="CP011970">
    <property type="protein sequence ID" value="AKP44817.1"/>
    <property type="molecule type" value="Genomic_DNA"/>
</dbReference>